<accession>X1HIG4</accession>
<organism evidence="1">
    <name type="scientific">marine sediment metagenome</name>
    <dbReference type="NCBI Taxonomy" id="412755"/>
    <lineage>
        <taxon>unclassified sequences</taxon>
        <taxon>metagenomes</taxon>
        <taxon>ecological metagenomes</taxon>
    </lineage>
</organism>
<reference evidence="1" key="1">
    <citation type="journal article" date="2014" name="Front. Microbiol.">
        <title>High frequency of phylogenetically diverse reductive dehalogenase-homologous genes in deep subseafloor sedimentary metagenomes.</title>
        <authorList>
            <person name="Kawai M."/>
            <person name="Futagami T."/>
            <person name="Toyoda A."/>
            <person name="Takaki Y."/>
            <person name="Nishi S."/>
            <person name="Hori S."/>
            <person name="Arai W."/>
            <person name="Tsubouchi T."/>
            <person name="Morono Y."/>
            <person name="Uchiyama I."/>
            <person name="Ito T."/>
            <person name="Fujiyama A."/>
            <person name="Inagaki F."/>
            <person name="Takami H."/>
        </authorList>
    </citation>
    <scope>NUCLEOTIDE SEQUENCE</scope>
    <source>
        <strain evidence="1">Expedition CK06-06</strain>
    </source>
</reference>
<feature type="non-terminal residue" evidence="1">
    <location>
        <position position="268"/>
    </location>
</feature>
<protein>
    <submittedName>
        <fullName evidence="1">Uncharacterized protein</fullName>
    </submittedName>
</protein>
<proteinExistence type="predicted"/>
<evidence type="ECO:0000313" key="1">
    <source>
        <dbReference type="EMBL" id="GAH69926.1"/>
    </source>
</evidence>
<dbReference type="AlphaFoldDB" id="X1HIG4"/>
<name>X1HIG4_9ZZZZ</name>
<feature type="non-terminal residue" evidence="1">
    <location>
        <position position="1"/>
    </location>
</feature>
<gene>
    <name evidence="1" type="ORF">S03H2_45300</name>
</gene>
<dbReference type="EMBL" id="BARU01028379">
    <property type="protein sequence ID" value="GAH69926.1"/>
    <property type="molecule type" value="Genomic_DNA"/>
</dbReference>
<comment type="caution">
    <text evidence="1">The sequence shown here is derived from an EMBL/GenBank/DDBJ whole genome shotgun (WGS) entry which is preliminary data.</text>
</comment>
<sequence>LLAYNLGLNVKTLHNWDFINPNNEDAYGLLMKILSKADDLTIANYYHGPWSPWTEPEITKLTGTETFQDETYNVFQFNLSTAQSWSGGPDGVAPPGVKVHIGVGLNEPDAIIIRETTLLDDEDTALPLSSRLLGYDAGTADLLSGDFELRFFNQDSDGTGSQDFVLRDLEVYFVPRMIDINTMLDGVTPLGLDGLPIFATKINETGFLKERQIIDNEPFSIAHLTDPRSIDNTYDCPNQNLDGFYTELIYCPSGTALSLFPSTYVYVI</sequence>